<evidence type="ECO:0000313" key="2">
    <source>
        <dbReference type="Proteomes" id="UP000437068"/>
    </source>
</evidence>
<sequence>MQLHKTLVTSRPQHTPLAQLQGSTAVCGAGDRDGPLGRVKPAESFHGGLYPRQQHALADIATPCTSCGGFVILLPSSSVALEPSRRGELKAKIEGAPVDSRTTLRGLAASTGIPRTQLFRPLIERSVLKRVTDVPTPLLTPEHNAKRHQFVRSVVKKLPGERGYEFVDMQNVVHVDEQWFYVHLNRNIYYLTSDETAPRAVTINKNHRTKVMFLVAVARPRKKWPKGTPGTTPVELTKGVYERMLTHHVIPALKRVWSDKEQVIVQLDNPPPHRASARTAVKA</sequence>
<reference evidence="1 2" key="1">
    <citation type="submission" date="2018-08" db="EMBL/GenBank/DDBJ databases">
        <title>Genomic investigation of the strawberry pathogen Phytophthora fragariae indicates pathogenicity is determined by transcriptional variation in three key races.</title>
        <authorList>
            <person name="Adams T.M."/>
            <person name="Armitage A.D."/>
            <person name="Sobczyk M.K."/>
            <person name="Bates H.J."/>
            <person name="Dunwell J.M."/>
            <person name="Nellist C.F."/>
            <person name="Harrison R.J."/>
        </authorList>
    </citation>
    <scope>NUCLEOTIDE SEQUENCE [LARGE SCALE GENOMIC DNA]</scope>
    <source>
        <strain evidence="1 2">A4</strain>
    </source>
</reference>
<gene>
    <name evidence="1" type="ORF">PF001_g7318</name>
</gene>
<dbReference type="InterPro" id="IPR036397">
    <property type="entry name" value="RNaseH_sf"/>
</dbReference>
<comment type="caution">
    <text evidence="1">The sequence shown here is derived from an EMBL/GenBank/DDBJ whole genome shotgun (WGS) entry which is preliminary data.</text>
</comment>
<dbReference type="Proteomes" id="UP000437068">
    <property type="component" value="Unassembled WGS sequence"/>
</dbReference>
<accession>A0A6A4E3J9</accession>
<evidence type="ECO:0000313" key="1">
    <source>
        <dbReference type="EMBL" id="KAE9316442.1"/>
    </source>
</evidence>
<proteinExistence type="predicted"/>
<evidence type="ECO:0008006" key="3">
    <source>
        <dbReference type="Google" id="ProtNLM"/>
    </source>
</evidence>
<dbReference type="AlphaFoldDB" id="A0A6A4E3J9"/>
<protein>
    <recommendedName>
        <fullName evidence="3">Tc1-like transposase DDE domain-containing protein</fullName>
    </recommendedName>
</protein>
<dbReference type="Gene3D" id="3.30.420.10">
    <property type="entry name" value="Ribonuclease H-like superfamily/Ribonuclease H"/>
    <property type="match status" value="1"/>
</dbReference>
<name>A0A6A4E3J9_9STRA</name>
<dbReference type="PANTHER" id="PTHR47169">
    <property type="entry name" value="OS01G0541250 PROTEIN"/>
    <property type="match status" value="1"/>
</dbReference>
<dbReference type="EMBL" id="QXGE01000309">
    <property type="protein sequence ID" value="KAE9316442.1"/>
    <property type="molecule type" value="Genomic_DNA"/>
</dbReference>
<dbReference type="GO" id="GO:0003676">
    <property type="term" value="F:nucleic acid binding"/>
    <property type="evidence" value="ECO:0007669"/>
    <property type="project" value="InterPro"/>
</dbReference>
<organism evidence="1 2">
    <name type="scientific">Phytophthora fragariae</name>
    <dbReference type="NCBI Taxonomy" id="53985"/>
    <lineage>
        <taxon>Eukaryota</taxon>
        <taxon>Sar</taxon>
        <taxon>Stramenopiles</taxon>
        <taxon>Oomycota</taxon>
        <taxon>Peronosporomycetes</taxon>
        <taxon>Peronosporales</taxon>
        <taxon>Peronosporaceae</taxon>
        <taxon>Phytophthora</taxon>
    </lineage>
</organism>